<keyword evidence="4" id="KW-1185">Reference proteome</keyword>
<name>A0A8C9RB65_SCLFO</name>
<dbReference type="PANTHER" id="PTHR22803">
    <property type="entry name" value="MANNOSE, PHOSPHOLIPASE, LECTIN RECEPTOR RELATED"/>
    <property type="match status" value="1"/>
</dbReference>
<dbReference type="Ensembl" id="ENSSFOT00015013101.2">
    <property type="protein sequence ID" value="ENSSFOP00015012937.2"/>
    <property type="gene ID" value="ENSSFOG00015008346.2"/>
</dbReference>
<gene>
    <name evidence="3" type="primary">LOC108923639</name>
</gene>
<accession>A0A8C9RB65</accession>
<organism evidence="3 4">
    <name type="scientific">Scleropages formosus</name>
    <name type="common">Asian bonytongue</name>
    <name type="synonym">Osteoglossum formosum</name>
    <dbReference type="NCBI Taxonomy" id="113540"/>
    <lineage>
        <taxon>Eukaryota</taxon>
        <taxon>Metazoa</taxon>
        <taxon>Chordata</taxon>
        <taxon>Craniata</taxon>
        <taxon>Vertebrata</taxon>
        <taxon>Euteleostomi</taxon>
        <taxon>Actinopterygii</taxon>
        <taxon>Neopterygii</taxon>
        <taxon>Teleostei</taxon>
        <taxon>Osteoglossocephala</taxon>
        <taxon>Osteoglossomorpha</taxon>
        <taxon>Osteoglossiformes</taxon>
        <taxon>Osteoglossidae</taxon>
        <taxon>Scleropages</taxon>
    </lineage>
</organism>
<proteinExistence type="predicted"/>
<evidence type="ECO:0000313" key="4">
    <source>
        <dbReference type="Proteomes" id="UP000694397"/>
    </source>
</evidence>
<protein>
    <recommendedName>
        <fullName evidence="2">C-type lectin domain-containing protein</fullName>
    </recommendedName>
</protein>
<dbReference type="AlphaFoldDB" id="A0A8C9RB65"/>
<reference evidence="3 4" key="1">
    <citation type="submission" date="2019-04" db="EMBL/GenBank/DDBJ databases">
        <authorList>
            <consortium name="Wellcome Sanger Institute Data Sharing"/>
        </authorList>
    </citation>
    <scope>NUCLEOTIDE SEQUENCE [LARGE SCALE GENOMIC DNA]</scope>
</reference>
<reference evidence="3" key="2">
    <citation type="submission" date="2025-08" db="UniProtKB">
        <authorList>
            <consortium name="Ensembl"/>
        </authorList>
    </citation>
    <scope>IDENTIFICATION</scope>
</reference>
<evidence type="ECO:0000313" key="3">
    <source>
        <dbReference type="Ensembl" id="ENSSFOP00015012937.2"/>
    </source>
</evidence>
<dbReference type="InterPro" id="IPR016186">
    <property type="entry name" value="C-type_lectin-like/link_sf"/>
</dbReference>
<dbReference type="Gene3D" id="3.10.100.10">
    <property type="entry name" value="Mannose-Binding Protein A, subunit A"/>
    <property type="match status" value="1"/>
</dbReference>
<feature type="domain" description="C-type lectin" evidence="2">
    <location>
        <begin position="32"/>
        <end position="154"/>
    </location>
</feature>
<dbReference type="CDD" id="cd00037">
    <property type="entry name" value="CLECT"/>
    <property type="match status" value="1"/>
</dbReference>
<dbReference type="PROSITE" id="PS50041">
    <property type="entry name" value="C_TYPE_LECTIN_2"/>
    <property type="match status" value="1"/>
</dbReference>
<dbReference type="Pfam" id="PF00059">
    <property type="entry name" value="Lectin_C"/>
    <property type="match status" value="1"/>
</dbReference>
<reference evidence="3" key="3">
    <citation type="submission" date="2025-09" db="UniProtKB">
        <authorList>
            <consortium name="Ensembl"/>
        </authorList>
    </citation>
    <scope>IDENTIFICATION</scope>
</reference>
<dbReference type="OrthoDB" id="441660at2759"/>
<dbReference type="InterPro" id="IPR016187">
    <property type="entry name" value="CTDL_fold"/>
</dbReference>
<dbReference type="InterPro" id="IPR050111">
    <property type="entry name" value="C-type_lectin/snaclec_domain"/>
</dbReference>
<evidence type="ECO:0000256" key="1">
    <source>
        <dbReference type="ARBA" id="ARBA00023157"/>
    </source>
</evidence>
<dbReference type="GeneTree" id="ENSGT00940000162818"/>
<evidence type="ECO:0000259" key="2">
    <source>
        <dbReference type="PROSITE" id="PS50041"/>
    </source>
</evidence>
<dbReference type="SMART" id="SM00034">
    <property type="entry name" value="CLECT"/>
    <property type="match status" value="1"/>
</dbReference>
<dbReference type="InterPro" id="IPR018378">
    <property type="entry name" value="C-type_lectin_CS"/>
</dbReference>
<dbReference type="InterPro" id="IPR001304">
    <property type="entry name" value="C-type_lectin-like"/>
</dbReference>
<sequence>SIYIPLILNELLPTPMGNTSATQGCPSGWHRFKSRCFHYVSQRTSWARAQIHCIHLGGSLASIHSLQEYHFVQNVTRGLGNNFPVAWIGGTDAPQRKIWLWIDGTPFDFNKWAPGQPDDGLFYKENCLEMNFRGNPQKLWNNAYCTKSNPSVCARQASS</sequence>
<keyword evidence="1" id="KW-1015">Disulfide bond</keyword>
<dbReference type="PROSITE" id="PS00615">
    <property type="entry name" value="C_TYPE_LECTIN_1"/>
    <property type="match status" value="1"/>
</dbReference>
<dbReference type="SUPFAM" id="SSF56436">
    <property type="entry name" value="C-type lectin-like"/>
    <property type="match status" value="1"/>
</dbReference>
<dbReference type="PRINTS" id="PR01504">
    <property type="entry name" value="PNCREATITSAP"/>
</dbReference>
<dbReference type="Proteomes" id="UP000694397">
    <property type="component" value="Chromosome 18"/>
</dbReference>